<dbReference type="PIRSF" id="PIRSF000126">
    <property type="entry name" value="11-beta-HSD1"/>
    <property type="match status" value="1"/>
</dbReference>
<dbReference type="PRINTS" id="PR00081">
    <property type="entry name" value="GDHRDH"/>
</dbReference>
<dbReference type="RefSeq" id="WP_085029617.1">
    <property type="nucleotide sequence ID" value="NZ_CP020772.1"/>
</dbReference>
<keyword evidence="5" id="KW-1185">Reference proteome</keyword>
<dbReference type="SUPFAM" id="SSF51735">
    <property type="entry name" value="NAD(P)-binding Rossmann-fold domains"/>
    <property type="match status" value="1"/>
</dbReference>
<dbReference type="InterPro" id="IPR020904">
    <property type="entry name" value="Sc_DH/Rdtase_CS"/>
</dbReference>
<accession>A0A1W5ZV40</accession>
<reference evidence="4 5" key="1">
    <citation type="submission" date="2017-04" db="EMBL/GenBank/DDBJ databases">
        <title>The whole genome sequencing and assembly of Halobacillus mangrovi strain.</title>
        <authorList>
            <person name="Lee S.-J."/>
            <person name="Park M.-K."/>
            <person name="Kim J.-Y."/>
            <person name="Lee Y.-J."/>
            <person name="Yi H."/>
            <person name="Bahn Y.-S."/>
            <person name="Kim J.F."/>
            <person name="Lee D.-W."/>
        </authorList>
    </citation>
    <scope>NUCLEOTIDE SEQUENCE [LARGE SCALE GENOMIC DNA]</scope>
    <source>
        <strain evidence="4 5">KTB 131</strain>
    </source>
</reference>
<dbReference type="Pfam" id="PF00106">
    <property type="entry name" value="adh_short"/>
    <property type="match status" value="1"/>
</dbReference>
<dbReference type="AlphaFoldDB" id="A0A1W5ZV40"/>
<dbReference type="Proteomes" id="UP000192527">
    <property type="component" value="Chromosome"/>
</dbReference>
<evidence type="ECO:0000313" key="4">
    <source>
        <dbReference type="EMBL" id="ARI77145.1"/>
    </source>
</evidence>
<dbReference type="InterPro" id="IPR036291">
    <property type="entry name" value="NAD(P)-bd_dom_sf"/>
</dbReference>
<dbReference type="OrthoDB" id="9793345at2"/>
<comment type="similarity">
    <text evidence="1 3">Belongs to the short-chain dehydrogenases/reductases (SDR) family.</text>
</comment>
<dbReference type="GO" id="GO:0016491">
    <property type="term" value="F:oxidoreductase activity"/>
    <property type="evidence" value="ECO:0007669"/>
    <property type="project" value="UniProtKB-KW"/>
</dbReference>
<dbReference type="STRING" id="402384.HM131_09970"/>
<keyword evidence="2" id="KW-0560">Oxidoreductase</keyword>
<evidence type="ECO:0000256" key="3">
    <source>
        <dbReference type="RuleBase" id="RU000363"/>
    </source>
</evidence>
<sequence>MNERVKGKKILITGASSGIGQYLAIHAAQQGGVPILVARSTDRLAIISEKIKHSFGVTCYWYEADLSNDAEWKDVIDRICYDHGSIDALVNNAGMAVFDLVADAKWQDIDRMLSVNVKSLFRTTHQLLPHFLQQGRGHIVNIASQAGKMATPKSAIYSATKHAVLGFTNGLRMEVEKKGIYVTSVNLGPVRTNFFQQADPSGNYEKAMDRIMLDPNHVAYKVINSLFTRQREINLPAWMDSGSKFYSLAPELMEKVMQRQFNRK</sequence>
<dbReference type="PRINTS" id="PR00080">
    <property type="entry name" value="SDRFAMILY"/>
</dbReference>
<gene>
    <name evidence="4" type="ORF">HM131_09970</name>
</gene>
<dbReference type="PROSITE" id="PS00061">
    <property type="entry name" value="ADH_SHORT"/>
    <property type="match status" value="1"/>
</dbReference>
<dbReference type="InterPro" id="IPR002347">
    <property type="entry name" value="SDR_fam"/>
</dbReference>
<proteinExistence type="inferred from homology"/>
<dbReference type="GO" id="GO:0016020">
    <property type="term" value="C:membrane"/>
    <property type="evidence" value="ECO:0007669"/>
    <property type="project" value="TreeGrafter"/>
</dbReference>
<dbReference type="PANTHER" id="PTHR44196">
    <property type="entry name" value="DEHYDROGENASE/REDUCTASE SDR FAMILY MEMBER 7B"/>
    <property type="match status" value="1"/>
</dbReference>
<evidence type="ECO:0000313" key="5">
    <source>
        <dbReference type="Proteomes" id="UP000192527"/>
    </source>
</evidence>
<dbReference type="EMBL" id="CP020772">
    <property type="protein sequence ID" value="ARI77145.1"/>
    <property type="molecule type" value="Genomic_DNA"/>
</dbReference>
<dbReference type="PANTHER" id="PTHR44196:SF1">
    <property type="entry name" value="DEHYDROGENASE_REDUCTASE SDR FAMILY MEMBER 7B"/>
    <property type="match status" value="1"/>
</dbReference>
<organism evidence="4 5">
    <name type="scientific">Halobacillus mangrovi</name>
    <dbReference type="NCBI Taxonomy" id="402384"/>
    <lineage>
        <taxon>Bacteria</taxon>
        <taxon>Bacillati</taxon>
        <taxon>Bacillota</taxon>
        <taxon>Bacilli</taxon>
        <taxon>Bacillales</taxon>
        <taxon>Bacillaceae</taxon>
        <taxon>Halobacillus</taxon>
    </lineage>
</organism>
<name>A0A1W5ZV40_9BACI</name>
<dbReference type="Gene3D" id="3.40.50.720">
    <property type="entry name" value="NAD(P)-binding Rossmann-like Domain"/>
    <property type="match status" value="1"/>
</dbReference>
<evidence type="ECO:0000256" key="1">
    <source>
        <dbReference type="ARBA" id="ARBA00006484"/>
    </source>
</evidence>
<protein>
    <submittedName>
        <fullName evidence="4">Oxidoreductase</fullName>
    </submittedName>
</protein>
<evidence type="ECO:0000256" key="2">
    <source>
        <dbReference type="ARBA" id="ARBA00023002"/>
    </source>
</evidence>
<dbReference type="KEGG" id="hmn:HM131_09970"/>